<evidence type="ECO:0000313" key="2">
    <source>
        <dbReference type="Proteomes" id="UP000736672"/>
    </source>
</evidence>
<name>A0A9P9GFY0_FUSSL</name>
<comment type="caution">
    <text evidence="1">The sequence shown here is derived from an EMBL/GenBank/DDBJ whole genome shotgun (WGS) entry which is preliminary data.</text>
</comment>
<dbReference type="AlphaFoldDB" id="A0A9P9GFY0"/>
<dbReference type="EMBL" id="JAGTJS010000023">
    <property type="protein sequence ID" value="KAH7237264.1"/>
    <property type="molecule type" value="Genomic_DNA"/>
</dbReference>
<accession>A0A9P9GFY0</accession>
<organism evidence="1 2">
    <name type="scientific">Fusarium solani</name>
    <name type="common">Filamentous fungus</name>
    <dbReference type="NCBI Taxonomy" id="169388"/>
    <lineage>
        <taxon>Eukaryota</taxon>
        <taxon>Fungi</taxon>
        <taxon>Dikarya</taxon>
        <taxon>Ascomycota</taxon>
        <taxon>Pezizomycotina</taxon>
        <taxon>Sordariomycetes</taxon>
        <taxon>Hypocreomycetidae</taxon>
        <taxon>Hypocreales</taxon>
        <taxon>Nectriaceae</taxon>
        <taxon>Fusarium</taxon>
        <taxon>Fusarium solani species complex</taxon>
    </lineage>
</organism>
<keyword evidence="2" id="KW-1185">Reference proteome</keyword>
<gene>
    <name evidence="1" type="ORF">B0J15DRAFT_554140</name>
</gene>
<dbReference type="OrthoDB" id="5071059at2759"/>
<sequence length="241" mass="27612">MSESSSSSFVRPELEADWQEKMGRRLVWLRDLGVMGKVHIDVQPDGLPGFHGMPEEDVMNFLPTVTGPEPNTHMAWEKALERLEAHCASKTTATASDVSAILADAWGSYGVDYDELIRFICIANDDYSYVLCRKEPVMPWLFHCMARMFGVEAPLESDENWWATAREHVELGNDERVFSLTDMAWRQLRKTRRRFERNGLDEEVLIGARNVVDLVDGFIERDKNGPICELMEEAVFEPRRG</sequence>
<dbReference type="Proteomes" id="UP000736672">
    <property type="component" value="Unassembled WGS sequence"/>
</dbReference>
<protein>
    <submittedName>
        <fullName evidence="1">Uncharacterized protein</fullName>
    </submittedName>
</protein>
<proteinExistence type="predicted"/>
<reference evidence="1" key="1">
    <citation type="journal article" date="2021" name="Nat. Commun.">
        <title>Genetic determinants of endophytism in the Arabidopsis root mycobiome.</title>
        <authorList>
            <person name="Mesny F."/>
            <person name="Miyauchi S."/>
            <person name="Thiergart T."/>
            <person name="Pickel B."/>
            <person name="Atanasova L."/>
            <person name="Karlsson M."/>
            <person name="Huettel B."/>
            <person name="Barry K.W."/>
            <person name="Haridas S."/>
            <person name="Chen C."/>
            <person name="Bauer D."/>
            <person name="Andreopoulos W."/>
            <person name="Pangilinan J."/>
            <person name="LaButti K."/>
            <person name="Riley R."/>
            <person name="Lipzen A."/>
            <person name="Clum A."/>
            <person name="Drula E."/>
            <person name="Henrissat B."/>
            <person name="Kohler A."/>
            <person name="Grigoriev I.V."/>
            <person name="Martin F.M."/>
            <person name="Hacquard S."/>
        </authorList>
    </citation>
    <scope>NUCLEOTIDE SEQUENCE</scope>
    <source>
        <strain evidence="1">FSSC 5 MPI-SDFR-AT-0091</strain>
    </source>
</reference>
<evidence type="ECO:0000313" key="1">
    <source>
        <dbReference type="EMBL" id="KAH7237264.1"/>
    </source>
</evidence>